<dbReference type="InterPro" id="IPR038763">
    <property type="entry name" value="DHH_sf"/>
</dbReference>
<comment type="caution">
    <text evidence="3">The sequence shown here is derived from an EMBL/GenBank/DDBJ whole genome shotgun (WGS) entry which is preliminary data.</text>
</comment>
<protein>
    <submittedName>
        <fullName evidence="3">DHH family phosphoesterase</fullName>
    </submittedName>
</protein>
<evidence type="ECO:0000313" key="3">
    <source>
        <dbReference type="EMBL" id="MBN2067055.1"/>
    </source>
</evidence>
<dbReference type="GO" id="GO:0003676">
    <property type="term" value="F:nucleic acid binding"/>
    <property type="evidence" value="ECO:0007669"/>
    <property type="project" value="InterPro"/>
</dbReference>
<gene>
    <name evidence="3" type="ORF">JW744_01150</name>
</gene>
<dbReference type="PANTHER" id="PTHR30255:SF2">
    <property type="entry name" value="SINGLE-STRANDED-DNA-SPECIFIC EXONUCLEASE RECJ"/>
    <property type="match status" value="1"/>
</dbReference>
<accession>A0A939C9V0</accession>
<evidence type="ECO:0000259" key="1">
    <source>
        <dbReference type="Pfam" id="PF01368"/>
    </source>
</evidence>
<feature type="domain" description="DHHA1" evidence="2">
    <location>
        <begin position="271"/>
        <end position="357"/>
    </location>
</feature>
<feature type="domain" description="DDH" evidence="1">
    <location>
        <begin position="23"/>
        <end position="128"/>
    </location>
</feature>
<dbReference type="GO" id="GO:0004527">
    <property type="term" value="F:exonuclease activity"/>
    <property type="evidence" value="ECO:0007669"/>
    <property type="project" value="UniProtKB-KW"/>
</dbReference>
<organism evidence="3 4">
    <name type="scientific">Candidatus Iainarchaeum sp</name>
    <dbReference type="NCBI Taxonomy" id="3101447"/>
    <lineage>
        <taxon>Archaea</taxon>
        <taxon>Candidatus Iainarchaeota</taxon>
        <taxon>Candidatus Iainarchaeia</taxon>
        <taxon>Candidatus Iainarchaeales</taxon>
        <taxon>Candidatus Iainarchaeaceae</taxon>
        <taxon>Candidatus Iainarchaeum</taxon>
    </lineage>
</organism>
<dbReference type="InterPro" id="IPR001667">
    <property type="entry name" value="DDH_dom"/>
</dbReference>
<evidence type="ECO:0000259" key="2">
    <source>
        <dbReference type="Pfam" id="PF02272"/>
    </source>
</evidence>
<dbReference type="AlphaFoldDB" id="A0A939C9V0"/>
<dbReference type="SUPFAM" id="SSF64182">
    <property type="entry name" value="DHH phosphoesterases"/>
    <property type="match status" value="1"/>
</dbReference>
<dbReference type="InterPro" id="IPR051673">
    <property type="entry name" value="SSDNA_exonuclease_RecJ"/>
</dbReference>
<evidence type="ECO:0000313" key="4">
    <source>
        <dbReference type="Proteomes" id="UP000809243"/>
    </source>
</evidence>
<sequence>MNKAQLEQRFKEFCKGLTPKDRVGIIHHSDADGFSSALIAGKAIERLSGKKPVFAQHYEYGNTKQGRSAVKSMKKERANKLVIVDIGIDSTPQGVGEFCPFEQCLVIDHHRMVKEINSEKIVFLKAEFFSGKEPSSYVAAKFAFDLFGRVTDVSDLDWLACIGIIGDMSLGKWQDFVKKTIEKRDASIQWLNSFVELIAAVEVLAESRMNELFWLFYNAKKPERILESDFSKYLKEFREERDSLIRAFEEKAEHFPEIGLWLYSMKAKHENIKSYVINYLSEMYPGETLIVLQYMGNGRIRFSARRQDGKVKVNELLVQAVKGIPESTAGGHGPAAAGSIGKQFESQFRKKVMEILRKKYGK</sequence>
<dbReference type="Pfam" id="PF02272">
    <property type="entry name" value="DHHA1"/>
    <property type="match status" value="1"/>
</dbReference>
<dbReference type="EMBL" id="JAFGDB010000019">
    <property type="protein sequence ID" value="MBN2067055.1"/>
    <property type="molecule type" value="Genomic_DNA"/>
</dbReference>
<reference evidence="3" key="1">
    <citation type="submission" date="2021-01" db="EMBL/GenBank/DDBJ databases">
        <title>Active Sulfur Cycling in an Early Earth Analoge.</title>
        <authorList>
            <person name="Hahn C.R."/>
            <person name="Youssef N.H."/>
            <person name="Elshahed M."/>
        </authorList>
    </citation>
    <scope>NUCLEOTIDE SEQUENCE</scope>
    <source>
        <strain evidence="3">Zod_Metabat.1151</strain>
    </source>
</reference>
<dbReference type="Pfam" id="PF01368">
    <property type="entry name" value="DHH"/>
    <property type="match status" value="1"/>
</dbReference>
<dbReference type="Gene3D" id="3.90.1640.30">
    <property type="match status" value="1"/>
</dbReference>
<dbReference type="InterPro" id="IPR003156">
    <property type="entry name" value="DHHA1_dom"/>
</dbReference>
<dbReference type="Proteomes" id="UP000809243">
    <property type="component" value="Unassembled WGS sequence"/>
</dbReference>
<dbReference type="PANTHER" id="PTHR30255">
    <property type="entry name" value="SINGLE-STRANDED-DNA-SPECIFIC EXONUCLEASE RECJ"/>
    <property type="match status" value="1"/>
</dbReference>
<name>A0A939C9V0_9ARCH</name>
<proteinExistence type="predicted"/>